<reference evidence="4 5" key="1">
    <citation type="submission" date="2024-03" db="EMBL/GenBank/DDBJ databases">
        <title>The Acrasis kona genome and developmental transcriptomes reveal deep origins of eukaryotic multicellular pathways.</title>
        <authorList>
            <person name="Sheikh S."/>
            <person name="Fu C.-J."/>
            <person name="Brown M.W."/>
            <person name="Baldauf S.L."/>
        </authorList>
    </citation>
    <scope>NUCLEOTIDE SEQUENCE [LARGE SCALE GENOMIC DNA]</scope>
    <source>
        <strain evidence="4 5">ATCC MYA-3509</strain>
    </source>
</reference>
<keyword evidence="4" id="KW-0282">Flagellum</keyword>
<dbReference type="InterPro" id="IPR036322">
    <property type="entry name" value="WD40_repeat_dom_sf"/>
</dbReference>
<feature type="region of interest" description="Disordered" evidence="3">
    <location>
        <begin position="103"/>
        <end position="122"/>
    </location>
</feature>
<organism evidence="4 5">
    <name type="scientific">Acrasis kona</name>
    <dbReference type="NCBI Taxonomy" id="1008807"/>
    <lineage>
        <taxon>Eukaryota</taxon>
        <taxon>Discoba</taxon>
        <taxon>Heterolobosea</taxon>
        <taxon>Tetramitia</taxon>
        <taxon>Eutetramitia</taxon>
        <taxon>Acrasidae</taxon>
        <taxon>Acrasis</taxon>
    </lineage>
</organism>
<dbReference type="PANTHER" id="PTHR32215:SF0">
    <property type="entry name" value="CILIA- AND FLAGELLA-ASSOCIATED PROTEIN 57"/>
    <property type="match status" value="1"/>
</dbReference>
<accession>A0AAW2Z3P8</accession>
<dbReference type="SMART" id="SM00320">
    <property type="entry name" value="WD40"/>
    <property type="match status" value="8"/>
</dbReference>
<keyword evidence="1" id="KW-0853">WD repeat</keyword>
<dbReference type="InterPro" id="IPR001680">
    <property type="entry name" value="WD40_rpt"/>
</dbReference>
<feature type="repeat" description="WD" evidence="1">
    <location>
        <begin position="374"/>
        <end position="406"/>
    </location>
</feature>
<dbReference type="PANTHER" id="PTHR32215">
    <property type="entry name" value="CILIA- AND FLAGELLA-ASSOCIATED PROTEIN 57"/>
    <property type="match status" value="1"/>
</dbReference>
<evidence type="ECO:0000313" key="4">
    <source>
        <dbReference type="EMBL" id="KAL0484427.1"/>
    </source>
</evidence>
<feature type="coiled-coil region" evidence="2">
    <location>
        <begin position="686"/>
        <end position="735"/>
    </location>
</feature>
<dbReference type="InterPro" id="IPR052993">
    <property type="entry name" value="CFA-57"/>
</dbReference>
<evidence type="ECO:0000256" key="3">
    <source>
        <dbReference type="SAM" id="MobiDB-lite"/>
    </source>
</evidence>
<proteinExistence type="predicted"/>
<feature type="coiled-coil region" evidence="2">
    <location>
        <begin position="1092"/>
        <end position="1158"/>
    </location>
</feature>
<evidence type="ECO:0000256" key="1">
    <source>
        <dbReference type="PROSITE-ProRule" id="PRU00221"/>
    </source>
</evidence>
<name>A0AAW2Z3P8_9EUKA</name>
<comment type="caution">
    <text evidence="4">The sequence shown here is derived from an EMBL/GenBank/DDBJ whole genome shotgun (WGS) entry which is preliminary data.</text>
</comment>
<evidence type="ECO:0000256" key="2">
    <source>
        <dbReference type="SAM" id="Coils"/>
    </source>
</evidence>
<keyword evidence="5" id="KW-1185">Reference proteome</keyword>
<keyword evidence="2" id="KW-0175">Coiled coil</keyword>
<dbReference type="PROSITE" id="PS50294">
    <property type="entry name" value="WD_REPEATS_REGION"/>
    <property type="match status" value="1"/>
</dbReference>
<dbReference type="Gene3D" id="2.130.10.10">
    <property type="entry name" value="YVTN repeat-like/Quinoprotein amine dehydrogenase"/>
    <property type="match status" value="2"/>
</dbReference>
<keyword evidence="4" id="KW-0969">Cilium</keyword>
<dbReference type="Proteomes" id="UP001431209">
    <property type="component" value="Unassembled WGS sequence"/>
</dbReference>
<dbReference type="InterPro" id="IPR015943">
    <property type="entry name" value="WD40/YVTN_repeat-like_dom_sf"/>
</dbReference>
<keyword evidence="4" id="KW-0966">Cell projection</keyword>
<dbReference type="EMBL" id="JAOPGA020001042">
    <property type="protein sequence ID" value="KAL0484427.1"/>
    <property type="molecule type" value="Genomic_DNA"/>
</dbReference>
<protein>
    <submittedName>
        <fullName evidence="4">Flagella-associated protein</fullName>
    </submittedName>
</protein>
<feature type="repeat" description="WD" evidence="1">
    <location>
        <begin position="498"/>
        <end position="539"/>
    </location>
</feature>
<evidence type="ECO:0000313" key="5">
    <source>
        <dbReference type="Proteomes" id="UP001431209"/>
    </source>
</evidence>
<feature type="coiled-coil region" evidence="2">
    <location>
        <begin position="895"/>
        <end position="936"/>
    </location>
</feature>
<sequence>MSSTDDANKNGQVFDIADLQDSTKLKYFHSLGFRDSQKVRIIQHMDNDEEIVYLVGHHVALYNYEKRAHRFVLKSPKTAEIYGFSVSPNRKYIAISERIISEPKPEGSGKKEKTGSEKKEVETSPPDVIQISIYNFKTAARSRTLNFPSAMTSQILTMDFSKEGKYLSAVTSEPDSTIYMWRLEQSKKIATKKITFPIVQLSMNPYSYWQLATTGPECIKIFRYTEGELKYFDPVQDSNKYTYMCHAWFAENKLVVGTGQGHILVVDGQQVVKEITNAHPGGYGILCIEAVHRGFICAGDGGYFSVFERTYDSEHFNHYRKFRTHERTKILDLCISKREDHVICCYENNQLSHFSLANVDILKENENNFTLLPLGFHGDLVTGMDICIQKSIIATCGSDRTIRIWNYMKRSVELYKEFVDDQIYSISLHPTGNRMLVGFRYKLILFDILVDSLHESCSWQIKSCKLVKFSNCGDRFAAVSVTSILILSTYNFQVLVTLRGHSGMVRSLYWSEDDRKMVSAGYEGTVYEWKLDEDKKRVHENIVKTCAFRYLVHDDSTGITAAIGNDKKIWTFKESALEVEIPTKEDLQVLSLSRSSSTLFVGTGDGKLLLYRWPPNDFHYREYHIHTGPVVALMLSYEERFLFSVGADGSLFMLELDSLVDGRRIIRKSFDFEACEDVYYSLKTQQEEREVLVRELELKLTQIQNEYERKLQIRNEQHESEMRRVKDQLTEEIKLTKDKIHLNKQTASEQEAHWKEREAQMEAQHFKAAEAIQFAFDKSLQELQHKYQKMLDEKDNALSDYTDLLVKLHKDHNIQQEMSKYEKEQVKIDLAHQLTSLKNDLLDMKKQYDTNTKMREEDFVKESEIIASKLNERIDKQKNIIDAERGMAALQTAKVEDKEKQIRDRKREVIKLQDDIKSLQKQRDEDRTVIDSLNKELAARQDTIAISEKKLSEYDKQATELESIRYVLTYKYKQLSEVVTPKDELIKEMRENLKGTDLELQRVRVETENLHSHIVAKNEKIDLLQKHVNKNKQIADDKHRLINSLLREIGELAGTGDPKLTNMQLKRLVTKYSAFLYKSIEAEKTDKDKDTLQEFERQRDFMEQSMSGMKKTMSHKEIHLKADLGRKNNENSVLVEEVNQLRKEQKKHKQRILSLEGQLKNALYGGQTELAAIVSPNSEDELESNIKTPSKLTKKRFSSASISRPISSGSVATLGRIRTPDSYFSHSSASSSRGTNRGKLVIGSTTATIEPRPDNGFIVNKDRDIPSSLDRTKVAEFVATLDKNTKKFEEQQEQIGKLKDYVQHLLKSTTNVDPLESDALSGQTTNRSFKKWLKYLAATASHRGLNM</sequence>
<dbReference type="Pfam" id="PF00400">
    <property type="entry name" value="WD40"/>
    <property type="match status" value="2"/>
</dbReference>
<gene>
    <name evidence="4" type="ORF">AKO1_005193</name>
</gene>
<dbReference type="SUPFAM" id="SSF50978">
    <property type="entry name" value="WD40 repeat-like"/>
    <property type="match status" value="2"/>
</dbReference>
<dbReference type="PROSITE" id="PS50082">
    <property type="entry name" value="WD_REPEATS_2"/>
    <property type="match status" value="2"/>
</dbReference>